<gene>
    <name evidence="1" type="ORF">METZ01_LOCUS135367</name>
</gene>
<reference evidence="1" key="1">
    <citation type="submission" date="2018-05" db="EMBL/GenBank/DDBJ databases">
        <authorList>
            <person name="Lanie J.A."/>
            <person name="Ng W.-L."/>
            <person name="Kazmierczak K.M."/>
            <person name="Andrzejewski T.M."/>
            <person name="Davidsen T.M."/>
            <person name="Wayne K.J."/>
            <person name="Tettelin H."/>
            <person name="Glass J.I."/>
            <person name="Rusch D."/>
            <person name="Podicherti R."/>
            <person name="Tsui H.-C.T."/>
            <person name="Winkler M.E."/>
        </authorList>
    </citation>
    <scope>NUCLEOTIDE SEQUENCE</scope>
</reference>
<feature type="non-terminal residue" evidence="1">
    <location>
        <position position="1"/>
    </location>
</feature>
<feature type="non-terminal residue" evidence="1">
    <location>
        <position position="34"/>
    </location>
</feature>
<accession>A0A381Z111</accession>
<proteinExistence type="predicted"/>
<dbReference type="AlphaFoldDB" id="A0A381Z111"/>
<protein>
    <submittedName>
        <fullName evidence="1">Uncharacterized protein</fullName>
    </submittedName>
</protein>
<dbReference type="EMBL" id="UINC01019483">
    <property type="protein sequence ID" value="SVA82513.1"/>
    <property type="molecule type" value="Genomic_DNA"/>
</dbReference>
<evidence type="ECO:0000313" key="1">
    <source>
        <dbReference type="EMBL" id="SVA82513.1"/>
    </source>
</evidence>
<sequence>RPMRLVFTNLWAFSGPFQRLPIRHTSHAWVSQRV</sequence>
<name>A0A381Z111_9ZZZZ</name>
<organism evidence="1">
    <name type="scientific">marine metagenome</name>
    <dbReference type="NCBI Taxonomy" id="408172"/>
    <lineage>
        <taxon>unclassified sequences</taxon>
        <taxon>metagenomes</taxon>
        <taxon>ecological metagenomes</taxon>
    </lineage>
</organism>